<feature type="transmembrane region" description="Helical" evidence="1">
    <location>
        <begin position="61"/>
        <end position="83"/>
    </location>
</feature>
<evidence type="ECO:0000256" key="1">
    <source>
        <dbReference type="SAM" id="Phobius"/>
    </source>
</evidence>
<organism evidence="3 4">
    <name type="scientific">Nitrosospira briensis</name>
    <dbReference type="NCBI Taxonomy" id="35799"/>
    <lineage>
        <taxon>Bacteria</taxon>
        <taxon>Pseudomonadati</taxon>
        <taxon>Pseudomonadota</taxon>
        <taxon>Betaproteobacteria</taxon>
        <taxon>Nitrosomonadales</taxon>
        <taxon>Nitrosomonadaceae</taxon>
        <taxon>Nitrosospira</taxon>
    </lineage>
</organism>
<gene>
    <name evidence="3" type="ORF">SAMN05216386_1859</name>
</gene>
<dbReference type="Proteomes" id="UP000183107">
    <property type="component" value="Unassembled WGS sequence"/>
</dbReference>
<proteinExistence type="predicted"/>
<dbReference type="PANTHER" id="PTHR40547:SF1">
    <property type="entry name" value="SLL0298 PROTEIN"/>
    <property type="match status" value="1"/>
</dbReference>
<sequence length="185" mass="20989">MLRKFFKKYLPSHETIRQNRFVGLFGDRLHHHNLWHLHRRSVAGGVAVGLFTGLIPGSNPIQFFFAALFAIVFKVNLPVAVISTLYSNPFTILPIYIAAYAIGTAVTGDNTGSMPEVELHLMDKSISEWIPALVEWVVSLGKPLLVGLCLLALLLSFAGYLLVRGGWRLYAIHEWRKRARRHRHY</sequence>
<accession>A0A1I5BWY7</accession>
<reference evidence="4" key="1">
    <citation type="submission" date="2016-10" db="EMBL/GenBank/DDBJ databases">
        <authorList>
            <person name="Varghese N."/>
        </authorList>
    </citation>
    <scope>NUCLEOTIDE SEQUENCE [LARGE SCALE GENOMIC DNA]</scope>
    <source>
        <strain evidence="4">Nsp8</strain>
    </source>
</reference>
<evidence type="ECO:0000313" key="3">
    <source>
        <dbReference type="EMBL" id="SFN79319.1"/>
    </source>
</evidence>
<dbReference type="RefSeq" id="WP_083396729.1">
    <property type="nucleotide sequence ID" value="NZ_FOVJ01000003.1"/>
</dbReference>
<evidence type="ECO:0000259" key="2">
    <source>
        <dbReference type="Pfam" id="PF09835"/>
    </source>
</evidence>
<keyword evidence="1" id="KW-0472">Membrane</keyword>
<feature type="domain" description="DUF2062" evidence="2">
    <location>
        <begin position="25"/>
        <end position="176"/>
    </location>
</feature>
<feature type="transmembrane region" description="Helical" evidence="1">
    <location>
        <begin position="90"/>
        <end position="108"/>
    </location>
</feature>
<feature type="transmembrane region" description="Helical" evidence="1">
    <location>
        <begin position="144"/>
        <end position="163"/>
    </location>
</feature>
<evidence type="ECO:0000313" key="4">
    <source>
        <dbReference type="Proteomes" id="UP000183107"/>
    </source>
</evidence>
<dbReference type="Pfam" id="PF09835">
    <property type="entry name" value="DUF2062"/>
    <property type="match status" value="1"/>
</dbReference>
<dbReference type="PANTHER" id="PTHR40547">
    <property type="entry name" value="SLL0298 PROTEIN"/>
    <property type="match status" value="1"/>
</dbReference>
<dbReference type="STRING" id="1266925.GCA_000619905_02010"/>
<protein>
    <recommendedName>
        <fullName evidence="2">DUF2062 domain-containing protein</fullName>
    </recommendedName>
</protein>
<name>A0A1I5BWY7_9PROT</name>
<keyword evidence="4" id="KW-1185">Reference proteome</keyword>
<dbReference type="OrthoDB" id="5296274at2"/>
<keyword evidence="1" id="KW-1133">Transmembrane helix</keyword>
<dbReference type="EMBL" id="FOVJ01000003">
    <property type="protein sequence ID" value="SFN79319.1"/>
    <property type="molecule type" value="Genomic_DNA"/>
</dbReference>
<dbReference type="InterPro" id="IPR018639">
    <property type="entry name" value="DUF2062"/>
</dbReference>
<keyword evidence="1" id="KW-0812">Transmembrane</keyword>
<dbReference type="AlphaFoldDB" id="A0A1I5BWY7"/>